<evidence type="ECO:0000256" key="1">
    <source>
        <dbReference type="ARBA" id="ARBA00004429"/>
    </source>
</evidence>
<reference evidence="10 11" key="1">
    <citation type="submission" date="2018-01" db="EMBL/GenBank/DDBJ databases">
        <title>Whole genome sequencing of Histamine producing bacteria.</title>
        <authorList>
            <person name="Butler K."/>
        </authorList>
    </citation>
    <scope>NUCLEOTIDE SEQUENCE [LARGE SCALE GENOMIC DNA]</scope>
    <source>
        <strain evidence="10 11">A1-4</strain>
    </source>
</reference>
<dbReference type="GO" id="GO:0005886">
    <property type="term" value="C:plasma membrane"/>
    <property type="evidence" value="ECO:0007669"/>
    <property type="project" value="UniProtKB-SubCell"/>
</dbReference>
<comment type="subcellular location">
    <subcellularLocation>
        <location evidence="1">Cell inner membrane</location>
        <topology evidence="1">Multi-pass membrane protein</topology>
    </subcellularLocation>
</comment>
<keyword evidence="3" id="KW-1003">Cell membrane</keyword>
<evidence type="ECO:0000259" key="9">
    <source>
        <dbReference type="Pfam" id="PF00482"/>
    </source>
</evidence>
<dbReference type="Proteomes" id="UP000240728">
    <property type="component" value="Unassembled WGS sequence"/>
</dbReference>
<keyword evidence="4" id="KW-0997">Cell inner membrane</keyword>
<dbReference type="PANTHER" id="PTHR30012">
    <property type="entry name" value="GENERAL SECRETION PATHWAY PROTEIN"/>
    <property type="match status" value="1"/>
</dbReference>
<dbReference type="EMBL" id="PYOZ01000004">
    <property type="protein sequence ID" value="PSX45453.1"/>
    <property type="molecule type" value="Genomic_DNA"/>
</dbReference>
<dbReference type="Gene3D" id="1.20.81.30">
    <property type="entry name" value="Type II secretion system (T2SS), domain F"/>
    <property type="match status" value="2"/>
</dbReference>
<proteinExistence type="inferred from homology"/>
<evidence type="ECO:0000256" key="3">
    <source>
        <dbReference type="ARBA" id="ARBA00022475"/>
    </source>
</evidence>
<keyword evidence="5 8" id="KW-0812">Transmembrane</keyword>
<organism evidence="10 11">
    <name type="scientific">Photobacterium kishitanii</name>
    <dbReference type="NCBI Taxonomy" id="318456"/>
    <lineage>
        <taxon>Bacteria</taxon>
        <taxon>Pseudomonadati</taxon>
        <taxon>Pseudomonadota</taxon>
        <taxon>Gammaproteobacteria</taxon>
        <taxon>Vibrionales</taxon>
        <taxon>Vibrionaceae</taxon>
        <taxon>Photobacterium</taxon>
    </lineage>
</organism>
<evidence type="ECO:0000256" key="8">
    <source>
        <dbReference type="SAM" id="Phobius"/>
    </source>
</evidence>
<sequence>MKNLFIRFISTKNRHKLYVLLSDLIDDGIPLYDALEMMYSDGKNVYDKKFINDLSIIVEKIKNVSSVTTALNGLIPESELIVLNASEKAGQLSQGFRLLALTIEKNIEIKKLLLGSLVTPLLLFNVILIIISGYSLQVFPTFLNVLPYEKWPSVTQLLYSFGYYLYNGGYITILVVSTFICFILYKSLSFITGSIRDNVLDKLPPFNYYKGFQVVIFLRLLSTLMINGIPISDAIKLLEERSSRWLKYHLKQFSENMNKGISYKDALNTGLLSNEMLLTVSLYSSLSSFNMTVCKMADNSEFKIIETIKKLTSVLKNISLVMLAGAVIWIFSAIFSLVDKLGSSFS</sequence>
<evidence type="ECO:0000256" key="4">
    <source>
        <dbReference type="ARBA" id="ARBA00022519"/>
    </source>
</evidence>
<comment type="similarity">
    <text evidence="2">Belongs to the GSP F family.</text>
</comment>
<evidence type="ECO:0000313" key="11">
    <source>
        <dbReference type="Proteomes" id="UP000240728"/>
    </source>
</evidence>
<dbReference type="InterPro" id="IPR003004">
    <property type="entry name" value="GspF/PilC"/>
</dbReference>
<evidence type="ECO:0000256" key="2">
    <source>
        <dbReference type="ARBA" id="ARBA00005745"/>
    </source>
</evidence>
<feature type="transmembrane region" description="Helical" evidence="8">
    <location>
        <begin position="163"/>
        <end position="185"/>
    </location>
</feature>
<dbReference type="Pfam" id="PF00482">
    <property type="entry name" value="T2SSF"/>
    <property type="match status" value="2"/>
</dbReference>
<accession>A0AAX0YX60</accession>
<protein>
    <submittedName>
        <fullName evidence="10">Conjugal transfer protein</fullName>
    </submittedName>
</protein>
<dbReference type="PANTHER" id="PTHR30012:SF7">
    <property type="entry name" value="PROTEIN TRANSPORT PROTEIN HOFC HOMOLOG"/>
    <property type="match status" value="1"/>
</dbReference>
<keyword evidence="11" id="KW-1185">Reference proteome</keyword>
<feature type="transmembrane region" description="Helical" evidence="8">
    <location>
        <begin position="112"/>
        <end position="143"/>
    </location>
</feature>
<dbReference type="GO" id="GO:0015628">
    <property type="term" value="P:protein secretion by the type II secretion system"/>
    <property type="evidence" value="ECO:0007669"/>
    <property type="project" value="TreeGrafter"/>
</dbReference>
<dbReference type="RefSeq" id="WP_052957407.1">
    <property type="nucleotide sequence ID" value="NZ_JZTB01000019.1"/>
</dbReference>
<comment type="caution">
    <text evidence="10">The sequence shown here is derived from an EMBL/GenBank/DDBJ whole genome shotgun (WGS) entry which is preliminary data.</text>
</comment>
<name>A0AAX0YX60_9GAMM</name>
<evidence type="ECO:0000313" key="10">
    <source>
        <dbReference type="EMBL" id="PSX45453.1"/>
    </source>
</evidence>
<keyword evidence="7 8" id="KW-0472">Membrane</keyword>
<evidence type="ECO:0000256" key="5">
    <source>
        <dbReference type="ARBA" id="ARBA00022692"/>
    </source>
</evidence>
<feature type="domain" description="Type II secretion system protein GspF" evidence="9">
    <location>
        <begin position="20"/>
        <end position="140"/>
    </location>
</feature>
<keyword evidence="6 8" id="KW-1133">Transmembrane helix</keyword>
<gene>
    <name evidence="10" type="ORF">C0W53_09535</name>
</gene>
<evidence type="ECO:0000256" key="6">
    <source>
        <dbReference type="ARBA" id="ARBA00022989"/>
    </source>
</evidence>
<dbReference type="AlphaFoldDB" id="A0AAX0YX60"/>
<dbReference type="InterPro" id="IPR018076">
    <property type="entry name" value="T2SS_GspF_dom"/>
</dbReference>
<feature type="domain" description="Type II secretion system protein GspF" evidence="9">
    <location>
        <begin position="217"/>
        <end position="335"/>
    </location>
</feature>
<feature type="transmembrane region" description="Helical" evidence="8">
    <location>
        <begin position="318"/>
        <end position="338"/>
    </location>
</feature>
<dbReference type="InterPro" id="IPR042094">
    <property type="entry name" value="T2SS_GspF_sf"/>
</dbReference>
<evidence type="ECO:0000256" key="7">
    <source>
        <dbReference type="ARBA" id="ARBA00023136"/>
    </source>
</evidence>